<feature type="non-terminal residue" evidence="2">
    <location>
        <position position="1"/>
    </location>
</feature>
<feature type="region of interest" description="Disordered" evidence="1">
    <location>
        <begin position="45"/>
        <end position="77"/>
    </location>
</feature>
<dbReference type="PANTHER" id="PTHR33772:SF2">
    <property type="entry name" value="RIKEN CDNA 4930579F01 GENE"/>
    <property type="match status" value="1"/>
</dbReference>
<dbReference type="Pfam" id="PF15256">
    <property type="entry name" value="SPATIAL"/>
    <property type="match status" value="1"/>
</dbReference>
<evidence type="ECO:0000256" key="1">
    <source>
        <dbReference type="SAM" id="MobiDB-lite"/>
    </source>
</evidence>
<evidence type="ECO:0000313" key="2">
    <source>
        <dbReference type="EMBL" id="KFV59894.1"/>
    </source>
</evidence>
<gene>
    <name evidence="2" type="ORF">N341_02798</name>
</gene>
<dbReference type="Proteomes" id="UP000054190">
    <property type="component" value="Unassembled WGS sequence"/>
</dbReference>
<dbReference type="InterPro" id="IPR037394">
    <property type="entry name" value="TBATA-like"/>
</dbReference>
<dbReference type="PANTHER" id="PTHR33772">
    <property type="entry name" value="THYMUS, BRAIN AND TESTES-ASSOCIATED"/>
    <property type="match status" value="1"/>
</dbReference>
<accession>A0A093FZU4</accession>
<dbReference type="EMBL" id="KK400866">
    <property type="protein sequence ID" value="KFV59894.1"/>
    <property type="molecule type" value="Genomic_DNA"/>
</dbReference>
<feature type="compositionally biased region" description="Low complexity" evidence="1">
    <location>
        <begin position="68"/>
        <end position="77"/>
    </location>
</feature>
<evidence type="ECO:0000313" key="3">
    <source>
        <dbReference type="Proteomes" id="UP000054190"/>
    </source>
</evidence>
<organism evidence="2 3">
    <name type="scientific">Tyto alba</name>
    <name type="common">Barn owl</name>
    <dbReference type="NCBI Taxonomy" id="56313"/>
    <lineage>
        <taxon>Eukaryota</taxon>
        <taxon>Metazoa</taxon>
        <taxon>Chordata</taxon>
        <taxon>Craniata</taxon>
        <taxon>Vertebrata</taxon>
        <taxon>Euteleostomi</taxon>
        <taxon>Archelosauria</taxon>
        <taxon>Archosauria</taxon>
        <taxon>Dinosauria</taxon>
        <taxon>Saurischia</taxon>
        <taxon>Theropoda</taxon>
        <taxon>Coelurosauria</taxon>
        <taxon>Aves</taxon>
        <taxon>Neognathae</taxon>
        <taxon>Neoaves</taxon>
        <taxon>Telluraves</taxon>
        <taxon>Strigiformes</taxon>
        <taxon>Tytonidae</taxon>
        <taxon>Tyto</taxon>
    </lineage>
</organism>
<feature type="region of interest" description="Disordered" evidence="1">
    <location>
        <begin position="132"/>
        <end position="155"/>
    </location>
</feature>
<feature type="non-terminal residue" evidence="2">
    <location>
        <position position="185"/>
    </location>
</feature>
<proteinExistence type="predicted"/>
<name>A0A093FZU4_TYTAL</name>
<protein>
    <submittedName>
        <fullName evidence="2">Uncharacterized protein C4orf17</fullName>
    </submittedName>
</protein>
<reference evidence="2 3" key="1">
    <citation type="submission" date="2014-04" db="EMBL/GenBank/DDBJ databases">
        <title>Genome evolution of avian class.</title>
        <authorList>
            <person name="Zhang G."/>
            <person name="Li C."/>
        </authorList>
    </citation>
    <scope>NUCLEOTIDE SEQUENCE [LARGE SCALE GENOMIC DNA]</scope>
    <source>
        <strain evidence="2">BGI_N341</strain>
    </source>
</reference>
<dbReference type="AlphaFoldDB" id="A0A093FZU4"/>
<sequence length="185" mass="20914">RYSQSSCSEGKYYFSRNIPHPRMVCHIPGLDNALICVVRNSFSREHPSAGNTVTPEQEADQEHVLTGNASSNASTNSYLPKLEGFMRRELGISQFMTRGHADVPERIKNRPTSSEKLLKKQYQGFAQPANRQGIHVAPPTQPFSPSDNSHYRPRTQENVRSDLSYLDQEIKVLEKLSKILQTDSL</sequence>
<keyword evidence="3" id="KW-1185">Reference proteome</keyword>